<gene>
    <name evidence="2" type="ORF">F2P81_009962</name>
</gene>
<dbReference type="Proteomes" id="UP000438429">
    <property type="component" value="Unassembled WGS sequence"/>
</dbReference>
<evidence type="ECO:0000256" key="1">
    <source>
        <dbReference type="SAM" id="SignalP"/>
    </source>
</evidence>
<sequence>MWTPLLLPLLREPCSLGLLRALAGPIRDANRPVTSEARLMGKAEQREDHVIDKLILQTYANMYRRLETVYLLPK</sequence>
<keyword evidence="1" id="KW-0732">Signal</keyword>
<reference evidence="2 3" key="1">
    <citation type="submission" date="2019-06" db="EMBL/GenBank/DDBJ databases">
        <title>Draft genomes of female and male turbot (Scophthalmus maximus).</title>
        <authorList>
            <person name="Xu H."/>
            <person name="Xu X.-W."/>
            <person name="Shao C."/>
            <person name="Chen S."/>
        </authorList>
    </citation>
    <scope>NUCLEOTIDE SEQUENCE [LARGE SCALE GENOMIC DNA]</scope>
    <source>
        <strain evidence="2">Ysfricsl-2016a</strain>
        <tissue evidence="2">Blood</tissue>
    </source>
</reference>
<evidence type="ECO:0000313" key="2">
    <source>
        <dbReference type="EMBL" id="KAF0037088.1"/>
    </source>
</evidence>
<evidence type="ECO:0000313" key="3">
    <source>
        <dbReference type="Proteomes" id="UP000438429"/>
    </source>
</evidence>
<name>A0A6A4SYA0_SCOMX</name>
<feature type="signal peptide" evidence="1">
    <location>
        <begin position="1"/>
        <end position="17"/>
    </location>
</feature>
<accession>A0A6A4SYA0</accession>
<comment type="caution">
    <text evidence="2">The sequence shown here is derived from an EMBL/GenBank/DDBJ whole genome shotgun (WGS) entry which is preliminary data.</text>
</comment>
<feature type="chain" id="PRO_5025691699" evidence="1">
    <location>
        <begin position="18"/>
        <end position="74"/>
    </location>
</feature>
<dbReference type="AlphaFoldDB" id="A0A6A4SYA0"/>
<proteinExistence type="predicted"/>
<dbReference type="EMBL" id="VEVO01000009">
    <property type="protein sequence ID" value="KAF0037088.1"/>
    <property type="molecule type" value="Genomic_DNA"/>
</dbReference>
<protein>
    <submittedName>
        <fullName evidence="2">Uncharacterized protein</fullName>
    </submittedName>
</protein>
<organism evidence="2 3">
    <name type="scientific">Scophthalmus maximus</name>
    <name type="common">Turbot</name>
    <name type="synonym">Psetta maxima</name>
    <dbReference type="NCBI Taxonomy" id="52904"/>
    <lineage>
        <taxon>Eukaryota</taxon>
        <taxon>Metazoa</taxon>
        <taxon>Chordata</taxon>
        <taxon>Craniata</taxon>
        <taxon>Vertebrata</taxon>
        <taxon>Euteleostomi</taxon>
        <taxon>Actinopterygii</taxon>
        <taxon>Neopterygii</taxon>
        <taxon>Teleostei</taxon>
        <taxon>Neoteleostei</taxon>
        <taxon>Acanthomorphata</taxon>
        <taxon>Carangaria</taxon>
        <taxon>Pleuronectiformes</taxon>
        <taxon>Pleuronectoidei</taxon>
        <taxon>Scophthalmidae</taxon>
        <taxon>Scophthalmus</taxon>
    </lineage>
</organism>